<dbReference type="SUPFAM" id="SSF46548">
    <property type="entry name" value="alpha-helical ferredoxin"/>
    <property type="match status" value="1"/>
</dbReference>
<dbReference type="PROSITE" id="PS51379">
    <property type="entry name" value="4FE4S_FER_2"/>
    <property type="match status" value="1"/>
</dbReference>
<sequence length="381" mass="41175">MATTARIEVGPDGPLRAIQGLLVQLLEQNEATAVLTPRHMPLKGTVMPALISDPAEMDQADPLSPAFPLNAAKMVSRLTKGSGGKPVAAVLRPCEIRAFIELVKLNQGSMDNVLLVGVDCMGALTNIDNQQYSTQGEPKAMSELFMRQALEGQTEMSGFTVAKACQACEHPVPEGADLILGLFGSDPGKEIQLIANTARGEGILTRMNYSDAPINGARDKAISQAIAKREAFRDAMFEVTRAATDTLSGLAEHLSSCINCYNCRAACPVCYCKECVFLTDVFDYKPDQYIGWAEKHGSLKMPTDTVFFHLTRLAHMSTSCVGCGQCSNACPNNVPVMELFRTVSHKTQQAFGYMPGMNPDEAPPMTVFREDEFAEVTGGSH</sequence>
<keyword evidence="3" id="KW-0411">Iron-sulfur</keyword>
<dbReference type="PROSITE" id="PS00198">
    <property type="entry name" value="4FE4S_FER_1"/>
    <property type="match status" value="1"/>
</dbReference>
<dbReference type="InterPro" id="IPR017900">
    <property type="entry name" value="4Fe4S_Fe_S_CS"/>
</dbReference>
<dbReference type="AlphaFoldDB" id="A0A2Z6B176"/>
<proteinExistence type="predicted"/>
<dbReference type="GO" id="GO:0051536">
    <property type="term" value="F:iron-sulfur cluster binding"/>
    <property type="evidence" value="ECO:0007669"/>
    <property type="project" value="UniProtKB-KW"/>
</dbReference>
<dbReference type="KEGG" id="dfl:DFE_2489"/>
<dbReference type="OrthoDB" id="9773828at2"/>
<evidence type="ECO:0000256" key="1">
    <source>
        <dbReference type="ARBA" id="ARBA00022723"/>
    </source>
</evidence>
<accession>A0A2Z6B176</accession>
<dbReference type="InterPro" id="IPR017896">
    <property type="entry name" value="4Fe4S_Fe-S-bd"/>
</dbReference>
<dbReference type="EMBL" id="AP017378">
    <property type="protein sequence ID" value="BBD09215.1"/>
    <property type="molecule type" value="Genomic_DNA"/>
</dbReference>
<dbReference type="Proteomes" id="UP000269883">
    <property type="component" value="Chromosome"/>
</dbReference>
<dbReference type="Pfam" id="PF13183">
    <property type="entry name" value="Fer4_8"/>
    <property type="match status" value="1"/>
</dbReference>
<evidence type="ECO:0000259" key="4">
    <source>
        <dbReference type="PROSITE" id="PS51379"/>
    </source>
</evidence>
<feature type="domain" description="4Fe-4S ferredoxin-type" evidence="4">
    <location>
        <begin position="311"/>
        <end position="340"/>
    </location>
</feature>
<evidence type="ECO:0000256" key="3">
    <source>
        <dbReference type="ARBA" id="ARBA00023014"/>
    </source>
</evidence>
<evidence type="ECO:0000313" key="6">
    <source>
        <dbReference type="Proteomes" id="UP000269883"/>
    </source>
</evidence>
<keyword evidence="6" id="KW-1185">Reference proteome</keyword>
<evidence type="ECO:0000256" key="2">
    <source>
        <dbReference type="ARBA" id="ARBA00023004"/>
    </source>
</evidence>
<protein>
    <submittedName>
        <fullName evidence="5">Formate dehydrogenase</fullName>
    </submittedName>
</protein>
<dbReference type="InterPro" id="IPR007525">
    <property type="entry name" value="FrhB_FdhB_C"/>
</dbReference>
<dbReference type="InterPro" id="IPR009051">
    <property type="entry name" value="Helical_ferredxn"/>
</dbReference>
<dbReference type="GO" id="GO:0046872">
    <property type="term" value="F:metal ion binding"/>
    <property type="evidence" value="ECO:0007669"/>
    <property type="project" value="UniProtKB-KW"/>
</dbReference>
<dbReference type="RefSeq" id="WP_126379998.1">
    <property type="nucleotide sequence ID" value="NZ_AP017378.1"/>
</dbReference>
<keyword evidence="1" id="KW-0479">Metal-binding</keyword>
<keyword evidence="2" id="KW-0408">Iron</keyword>
<gene>
    <name evidence="5" type="ORF">DFE_2489</name>
</gene>
<evidence type="ECO:0000313" key="5">
    <source>
        <dbReference type="EMBL" id="BBD09215.1"/>
    </source>
</evidence>
<name>A0A2Z6B176_9BACT</name>
<reference evidence="5 6" key="1">
    <citation type="journal article" date="2018" name="Sci. Adv.">
        <title>Multi-heme cytochromes provide a pathway for survival in energy-limited environments.</title>
        <authorList>
            <person name="Deng X."/>
            <person name="Dohmae N."/>
            <person name="Nealson K.H."/>
            <person name="Hashimoto K."/>
            <person name="Okamoto A."/>
        </authorList>
    </citation>
    <scope>NUCLEOTIDE SEQUENCE [LARGE SCALE GENOMIC DNA]</scope>
    <source>
        <strain evidence="5 6">IS5</strain>
    </source>
</reference>
<dbReference type="Gene3D" id="1.10.1060.10">
    <property type="entry name" value="Alpha-helical ferredoxin"/>
    <property type="match status" value="1"/>
</dbReference>
<dbReference type="Pfam" id="PF04432">
    <property type="entry name" value="FrhB_FdhB_C"/>
    <property type="match status" value="1"/>
</dbReference>
<organism evidence="5 6">
    <name type="scientific">Desulfovibrio ferrophilus</name>
    <dbReference type="NCBI Taxonomy" id="241368"/>
    <lineage>
        <taxon>Bacteria</taxon>
        <taxon>Pseudomonadati</taxon>
        <taxon>Thermodesulfobacteriota</taxon>
        <taxon>Desulfovibrionia</taxon>
        <taxon>Desulfovibrionales</taxon>
        <taxon>Desulfovibrionaceae</taxon>
        <taxon>Desulfovibrio</taxon>
    </lineage>
</organism>